<dbReference type="Gene3D" id="3.40.1580.10">
    <property type="entry name" value="SMI1/KNR4-like"/>
    <property type="match status" value="1"/>
</dbReference>
<dbReference type="Pfam" id="PF09346">
    <property type="entry name" value="SMI1_KNR4"/>
    <property type="match status" value="1"/>
</dbReference>
<dbReference type="AlphaFoldDB" id="A0A327VJY1"/>
<evidence type="ECO:0000313" key="2">
    <source>
        <dbReference type="EMBL" id="RAJ75010.1"/>
    </source>
</evidence>
<dbReference type="SUPFAM" id="SSF160631">
    <property type="entry name" value="SMI1/KNR4-like"/>
    <property type="match status" value="1"/>
</dbReference>
<organism evidence="2 3">
    <name type="scientific">Chitinophaga dinghuensis</name>
    <dbReference type="NCBI Taxonomy" id="1539050"/>
    <lineage>
        <taxon>Bacteria</taxon>
        <taxon>Pseudomonadati</taxon>
        <taxon>Bacteroidota</taxon>
        <taxon>Chitinophagia</taxon>
        <taxon>Chitinophagales</taxon>
        <taxon>Chitinophagaceae</taxon>
        <taxon>Chitinophaga</taxon>
    </lineage>
</organism>
<proteinExistence type="predicted"/>
<sequence>MTPSEKPVLSRLIMRPEEIEQLHNFRYPALYKQLYADGMLNWGAFGPEWYQKIFPTLKEHPPLLLYANDLELLNTSMVADYMEEGMLFADPIHKFVPIATSGAGDWFALYYNLQDGEDVPVVLVWHDSNEACILAKNLQDFIFLQMLETVTDMDTNYPGLLASGDMADNCRKWLQSHAPYLTARQQEIIQSTFAKGTLTSAELRDILEAEINFQWMDSSFPYQEEI</sequence>
<accession>A0A327VJY1</accession>
<dbReference type="Proteomes" id="UP000249819">
    <property type="component" value="Unassembled WGS sequence"/>
</dbReference>
<evidence type="ECO:0000313" key="3">
    <source>
        <dbReference type="Proteomes" id="UP000249819"/>
    </source>
</evidence>
<name>A0A327VJY1_9BACT</name>
<dbReference type="InterPro" id="IPR037883">
    <property type="entry name" value="Knr4/Smi1-like_sf"/>
</dbReference>
<feature type="domain" description="Knr4/Smi1-like" evidence="1">
    <location>
        <begin position="17"/>
        <end position="142"/>
    </location>
</feature>
<comment type="caution">
    <text evidence="2">The sequence shown here is derived from an EMBL/GenBank/DDBJ whole genome shotgun (WGS) entry which is preliminary data.</text>
</comment>
<gene>
    <name evidence="2" type="ORF">CLV59_11056</name>
</gene>
<reference evidence="2 3" key="1">
    <citation type="submission" date="2018-06" db="EMBL/GenBank/DDBJ databases">
        <title>Genomic Encyclopedia of Archaeal and Bacterial Type Strains, Phase II (KMG-II): from individual species to whole genera.</title>
        <authorList>
            <person name="Goeker M."/>
        </authorList>
    </citation>
    <scope>NUCLEOTIDE SEQUENCE [LARGE SCALE GENOMIC DNA]</scope>
    <source>
        <strain evidence="2 3">DSM 29821</strain>
    </source>
</reference>
<protein>
    <submittedName>
        <fullName evidence="2">SUKH superfamily protein</fullName>
    </submittedName>
</protein>
<dbReference type="EMBL" id="QLMA01000010">
    <property type="protein sequence ID" value="RAJ75010.1"/>
    <property type="molecule type" value="Genomic_DNA"/>
</dbReference>
<dbReference type="InterPro" id="IPR018958">
    <property type="entry name" value="Knr4/Smi1-like_dom"/>
</dbReference>
<evidence type="ECO:0000259" key="1">
    <source>
        <dbReference type="Pfam" id="PF09346"/>
    </source>
</evidence>
<keyword evidence="3" id="KW-1185">Reference proteome</keyword>